<accession>A0AC61S1M1</accession>
<evidence type="ECO:0000313" key="2">
    <source>
        <dbReference type="Proteomes" id="UP000304953"/>
    </source>
</evidence>
<dbReference type="EMBL" id="SRYA01000001">
    <property type="protein sequence ID" value="TGY98293.1"/>
    <property type="molecule type" value="Genomic_DNA"/>
</dbReference>
<gene>
    <name evidence="1" type="ORF">E5329_00485</name>
</gene>
<evidence type="ECO:0000313" key="1">
    <source>
        <dbReference type="EMBL" id="TGY98293.1"/>
    </source>
</evidence>
<proteinExistence type="predicted"/>
<comment type="caution">
    <text evidence="1">The sequence shown here is derived from an EMBL/GenBank/DDBJ whole genome shotgun (WGS) entry which is preliminary data.</text>
</comment>
<reference evidence="1" key="1">
    <citation type="submission" date="2019-04" db="EMBL/GenBank/DDBJ databases">
        <title>Microbes associate with the intestines of laboratory mice.</title>
        <authorList>
            <person name="Navarre W."/>
            <person name="Wong E."/>
            <person name="Huang K."/>
            <person name="Tropini C."/>
            <person name="Ng K."/>
            <person name="Yu B."/>
        </authorList>
    </citation>
    <scope>NUCLEOTIDE SEQUENCE</scope>
    <source>
        <strain evidence="1">NM01_1-7b</strain>
    </source>
</reference>
<organism evidence="1 2">
    <name type="scientific">Petralouisia muris</name>
    <dbReference type="NCBI Taxonomy" id="3032872"/>
    <lineage>
        <taxon>Bacteria</taxon>
        <taxon>Bacillati</taxon>
        <taxon>Bacillota</taxon>
        <taxon>Clostridia</taxon>
        <taxon>Lachnospirales</taxon>
        <taxon>Lachnospiraceae</taxon>
        <taxon>Petralouisia</taxon>
    </lineage>
</organism>
<sequence>MSQASKRKTEKADEFAVNGALWYAKYLKTEYDVIAIGISGNHLEELIIDSFVWNKGAAFFNNLNLHEILSVKEYRNVLLEHSGQQFATDNAAKMNEKARKLGIVLTPCHVTELFCDLAEISASSKVVDICVGTEEFLTAAWKMVKYSDLYTLEEKERFRNNNLFGVEKEKSIYTIIALNMFINKDGRSHIYKGDCFSLVEKVREFECNTGFINPPYSDAVYSEIEFVELMLDVLLPESTGIAIVPINAISSRTKKHSGINSVKKRILQKHKLVASIQMPVNLFYPKGTETIILVFRADEAHMGSAWFVKFDDGYELIKHQKTRMPGESTERKFH</sequence>
<keyword evidence="2" id="KW-1185">Reference proteome</keyword>
<name>A0AC61S1M1_9FIRM</name>
<protein>
    <submittedName>
        <fullName evidence="1">Uncharacterized protein</fullName>
    </submittedName>
</protein>
<dbReference type="Proteomes" id="UP000304953">
    <property type="component" value="Unassembled WGS sequence"/>
</dbReference>